<dbReference type="Pfam" id="PF13489">
    <property type="entry name" value="Methyltransf_23"/>
    <property type="match status" value="1"/>
</dbReference>
<reference evidence="2" key="2">
    <citation type="submission" date="2020-03" db="EMBL/GenBank/DDBJ databases">
        <authorList>
            <person name="Fu F.-F."/>
            <person name="Chen J."/>
        </authorList>
    </citation>
    <scope>NUCLEOTIDE SEQUENCE</scope>
    <source>
        <strain evidence="2">Lc1</strain>
    </source>
</reference>
<comment type="caution">
    <text evidence="2">The sequence shown here is derived from an EMBL/GenBank/DDBJ whole genome shotgun (WGS) entry which is preliminary data.</text>
</comment>
<protein>
    <submittedName>
        <fullName evidence="2">Putative methyltransferase tdiE</fullName>
    </submittedName>
</protein>
<dbReference type="RefSeq" id="XP_045263504.1">
    <property type="nucleotide sequence ID" value="XM_045400831.1"/>
</dbReference>
<dbReference type="GO" id="GO:0032259">
    <property type="term" value="P:methylation"/>
    <property type="evidence" value="ECO:0007669"/>
    <property type="project" value="UniProtKB-KW"/>
</dbReference>
<dbReference type="AlphaFoldDB" id="A0A8H4CI01"/>
<dbReference type="CDD" id="cd02440">
    <property type="entry name" value="AdoMet_MTases"/>
    <property type="match status" value="1"/>
</dbReference>
<keyword evidence="2" id="KW-0489">Methyltransferase</keyword>
<dbReference type="Gene3D" id="3.40.50.150">
    <property type="entry name" value="Vaccinia Virus protein VP39"/>
    <property type="match status" value="1"/>
</dbReference>
<dbReference type="SUPFAM" id="SSF53335">
    <property type="entry name" value="S-adenosyl-L-methionine-dependent methyltransferases"/>
    <property type="match status" value="1"/>
</dbReference>
<comment type="similarity">
    <text evidence="1">Belongs to the methyltransferase superfamily. LaeA methyltransferase family.</text>
</comment>
<accession>A0A8H4CI01</accession>
<dbReference type="EMBL" id="WVTB01000050">
    <property type="protein sequence ID" value="KAF3804345.1"/>
    <property type="molecule type" value="Genomic_DNA"/>
</dbReference>
<sequence length="324" mass="36846">MAATIEPLPVEADVIATADDGASIDERITSYTASIASSVVDYPVEYGRRFHAFRRGTYMMPNDDLEIGRLDVAHAMVVRAIGNRLYLAPLEKEKVHKILDVGTGTGIFAKTQQILGTDLSAIQPSWVPPNVKFEIDDVESPWIEDKKYDYIFVRHMLISIADWPRLVKNVFDHLKPGGWAEFQDMDVQYYSDDGTYTEDHQTRKWNKDLVRACEMIGRTGRPGPQLKGWITDAGFQQVTHQRFKCPMGPWPKDPHYKEVGMLNLIQLLDGLEGFSLKLCCDVLGQSREEVLARLKKVREELKDPSMHAIFDHHVVYGQKPENSN</sequence>
<evidence type="ECO:0000313" key="2">
    <source>
        <dbReference type="EMBL" id="KAF3804345.1"/>
    </source>
</evidence>
<organism evidence="2 3">
    <name type="scientific">Colletotrichum gloeosporioides</name>
    <name type="common">Anthracnose fungus</name>
    <name type="synonym">Glomerella cingulata</name>
    <dbReference type="NCBI Taxonomy" id="474922"/>
    <lineage>
        <taxon>Eukaryota</taxon>
        <taxon>Fungi</taxon>
        <taxon>Dikarya</taxon>
        <taxon>Ascomycota</taxon>
        <taxon>Pezizomycotina</taxon>
        <taxon>Sordariomycetes</taxon>
        <taxon>Hypocreomycetidae</taxon>
        <taxon>Glomerellales</taxon>
        <taxon>Glomerellaceae</taxon>
        <taxon>Colletotrichum</taxon>
        <taxon>Colletotrichum gloeosporioides species complex</taxon>
    </lineage>
</organism>
<name>A0A8H4CI01_COLGL</name>
<evidence type="ECO:0000256" key="1">
    <source>
        <dbReference type="ARBA" id="ARBA00038158"/>
    </source>
</evidence>
<dbReference type="InterPro" id="IPR029063">
    <property type="entry name" value="SAM-dependent_MTases_sf"/>
</dbReference>
<dbReference type="GeneID" id="69007869"/>
<keyword evidence="2" id="KW-0808">Transferase</keyword>
<proteinExistence type="inferred from homology"/>
<dbReference type="PANTHER" id="PTHR43591">
    <property type="entry name" value="METHYLTRANSFERASE"/>
    <property type="match status" value="1"/>
</dbReference>
<dbReference type="Proteomes" id="UP000613401">
    <property type="component" value="Unassembled WGS sequence"/>
</dbReference>
<dbReference type="GO" id="GO:0008168">
    <property type="term" value="F:methyltransferase activity"/>
    <property type="evidence" value="ECO:0007669"/>
    <property type="project" value="UniProtKB-KW"/>
</dbReference>
<evidence type="ECO:0000313" key="3">
    <source>
        <dbReference type="Proteomes" id="UP000613401"/>
    </source>
</evidence>
<dbReference type="PANTHER" id="PTHR43591:SF10">
    <property type="entry name" value="ABC TRANSMEMBRANE TYPE-1 DOMAIN-CONTAINING PROTEIN-RELATED"/>
    <property type="match status" value="1"/>
</dbReference>
<reference evidence="2" key="1">
    <citation type="journal article" date="2020" name="Phytopathology">
        <title>Genome sequence and comparative analysis of Colletotrichum gloeosporioides isolated from Liriodendron leaves.</title>
        <authorList>
            <person name="Fu F.F."/>
            <person name="Hao Z."/>
            <person name="Wang P."/>
            <person name="Lu Y."/>
            <person name="Xue L.J."/>
            <person name="Wei G."/>
            <person name="Tian Y."/>
            <person name="Baishi H."/>
            <person name="Xu H."/>
            <person name="Shi J."/>
            <person name="Cheng T."/>
            <person name="Wang G."/>
            <person name="Yi Y."/>
            <person name="Chen J."/>
        </authorList>
    </citation>
    <scope>NUCLEOTIDE SEQUENCE</scope>
    <source>
        <strain evidence="2">Lc1</strain>
    </source>
</reference>
<keyword evidence="3" id="KW-1185">Reference proteome</keyword>
<gene>
    <name evidence="2" type="ORF">GCG54_00000697</name>
</gene>